<dbReference type="SUPFAM" id="SSF81606">
    <property type="entry name" value="PP2C-like"/>
    <property type="match status" value="1"/>
</dbReference>
<dbReference type="PANTHER" id="PTHR43156:SF2">
    <property type="entry name" value="STAGE II SPORULATION PROTEIN E"/>
    <property type="match status" value="1"/>
</dbReference>
<dbReference type="RefSeq" id="WP_089356081.1">
    <property type="nucleotide sequence ID" value="NZ_FZPD01000002.1"/>
</dbReference>
<dbReference type="Pfam" id="PF07228">
    <property type="entry name" value="SpoIIE"/>
    <property type="match status" value="1"/>
</dbReference>
<keyword evidence="4" id="KW-1185">Reference proteome</keyword>
<dbReference type="PANTHER" id="PTHR43156">
    <property type="entry name" value="STAGE II SPORULATION PROTEIN E-RELATED"/>
    <property type="match status" value="1"/>
</dbReference>
<dbReference type="SMART" id="SM00331">
    <property type="entry name" value="PP2C_SIG"/>
    <property type="match status" value="1"/>
</dbReference>
<dbReference type="Proteomes" id="UP000198393">
    <property type="component" value="Unassembled WGS sequence"/>
</dbReference>
<dbReference type="EMBL" id="FZPD01000002">
    <property type="protein sequence ID" value="SNS81274.1"/>
    <property type="molecule type" value="Genomic_DNA"/>
</dbReference>
<sequence length="395" mass="45430">MKETSIDIKDLQLNALLEVTQAVNNNLPEDDLLKIYKFTLLADLKINKLALYTQQNEKWVCRVNFGTKNNLIGSELPKKYQELENKMGVTETSFDEFDSVFPVYHKSKLLAVVFIESDSKLGVQNRFLNALTNIILVAIENKRLARQQMEQEAYRRELEIAKKVQNFLFPKELPKIERLQIEAFYLPHHDVGGDYYDYIQIDENKFLACIADVSGKGVPAALLMSNFQASLRALVRQTKSLEEIVTELNHSTFVSGNAENFITFFAGIYDFKTKKLEYINCGHNEIILKHNDKIELLNDGTTVLGMFDPLPFIETKLLEGLDEFFLFTYTDGLTETFNEADEAFEFDRLVEIVKGDCPEDLSEFHNQILKALNDFKGAKPYHDDITMLSCRIQNK</sequence>
<protein>
    <submittedName>
        <fullName evidence="3">Sigma-B regulation protein RsbU (Phosphoserine phosphatase)</fullName>
    </submittedName>
</protein>
<gene>
    <name evidence="3" type="ORF">SAMN05421640_1340</name>
</gene>
<organism evidence="3 4">
    <name type="scientific">Ekhidna lutea</name>
    <dbReference type="NCBI Taxonomy" id="447679"/>
    <lineage>
        <taxon>Bacteria</taxon>
        <taxon>Pseudomonadati</taxon>
        <taxon>Bacteroidota</taxon>
        <taxon>Cytophagia</taxon>
        <taxon>Cytophagales</taxon>
        <taxon>Reichenbachiellaceae</taxon>
        <taxon>Ekhidna</taxon>
    </lineage>
</organism>
<dbReference type="InterPro" id="IPR052016">
    <property type="entry name" value="Bact_Sigma-Reg"/>
</dbReference>
<dbReference type="InterPro" id="IPR001932">
    <property type="entry name" value="PPM-type_phosphatase-like_dom"/>
</dbReference>
<name>A0A239HLY7_EKHLU</name>
<evidence type="ECO:0000313" key="4">
    <source>
        <dbReference type="Proteomes" id="UP000198393"/>
    </source>
</evidence>
<dbReference type="Gene3D" id="3.60.40.10">
    <property type="entry name" value="PPM-type phosphatase domain"/>
    <property type="match status" value="1"/>
</dbReference>
<dbReference type="GO" id="GO:0016791">
    <property type="term" value="F:phosphatase activity"/>
    <property type="evidence" value="ECO:0007669"/>
    <property type="project" value="TreeGrafter"/>
</dbReference>
<evidence type="ECO:0000256" key="1">
    <source>
        <dbReference type="ARBA" id="ARBA00022801"/>
    </source>
</evidence>
<dbReference type="AlphaFoldDB" id="A0A239HLY7"/>
<evidence type="ECO:0000259" key="2">
    <source>
        <dbReference type="SMART" id="SM00331"/>
    </source>
</evidence>
<dbReference type="InterPro" id="IPR036457">
    <property type="entry name" value="PPM-type-like_dom_sf"/>
</dbReference>
<evidence type="ECO:0000313" key="3">
    <source>
        <dbReference type="EMBL" id="SNS81274.1"/>
    </source>
</evidence>
<reference evidence="3 4" key="1">
    <citation type="submission" date="2017-06" db="EMBL/GenBank/DDBJ databases">
        <authorList>
            <person name="Kim H.J."/>
            <person name="Triplett B.A."/>
        </authorList>
    </citation>
    <scope>NUCLEOTIDE SEQUENCE [LARGE SCALE GENOMIC DNA]</scope>
    <source>
        <strain evidence="3 4">DSM 19307</strain>
    </source>
</reference>
<keyword evidence="1" id="KW-0378">Hydrolase</keyword>
<dbReference type="OrthoDB" id="9763484at2"/>
<accession>A0A239HLY7</accession>
<feature type="domain" description="PPM-type phosphatase" evidence="2">
    <location>
        <begin position="176"/>
        <end position="392"/>
    </location>
</feature>
<proteinExistence type="predicted"/>